<dbReference type="Proteomes" id="UP000314294">
    <property type="component" value="Unassembled WGS sequence"/>
</dbReference>
<dbReference type="AlphaFoldDB" id="A0A4Z2IAW3"/>
<proteinExistence type="predicted"/>
<name>A0A4Z2IAW3_9TELE</name>
<organism evidence="1 2">
    <name type="scientific">Liparis tanakae</name>
    <name type="common">Tanaka's snailfish</name>
    <dbReference type="NCBI Taxonomy" id="230148"/>
    <lineage>
        <taxon>Eukaryota</taxon>
        <taxon>Metazoa</taxon>
        <taxon>Chordata</taxon>
        <taxon>Craniata</taxon>
        <taxon>Vertebrata</taxon>
        <taxon>Euteleostomi</taxon>
        <taxon>Actinopterygii</taxon>
        <taxon>Neopterygii</taxon>
        <taxon>Teleostei</taxon>
        <taxon>Neoteleostei</taxon>
        <taxon>Acanthomorphata</taxon>
        <taxon>Eupercaria</taxon>
        <taxon>Perciformes</taxon>
        <taxon>Cottioidei</taxon>
        <taxon>Cottales</taxon>
        <taxon>Liparidae</taxon>
        <taxon>Liparis</taxon>
    </lineage>
</organism>
<evidence type="ECO:0000313" key="1">
    <source>
        <dbReference type="EMBL" id="TNN75097.1"/>
    </source>
</evidence>
<accession>A0A4Z2IAW3</accession>
<comment type="caution">
    <text evidence="1">The sequence shown here is derived from an EMBL/GenBank/DDBJ whole genome shotgun (WGS) entry which is preliminary data.</text>
</comment>
<sequence>MPLSSYSLPSPAVTSCIAAEAQGGPPLIIMTKGPRHFKTGSDFKPSSLPLIIAVSSREKNNSFIRGDDIVAPLTQTFFFTPDLLQQLIMRERPWDCLRIGRFWLYSSSREFALSVESVGLACRCPLQSVKSLSLAASMISSVLVRCSWLRSERENSRLSSRHMSADLDLFFLKLTGYVHRVHVHGGVGQVVVKGHRPQVHGHAVYPDGASKVREDIRLIEGLKAILNSKVGQCRCILYATI</sequence>
<evidence type="ECO:0000313" key="2">
    <source>
        <dbReference type="Proteomes" id="UP000314294"/>
    </source>
</evidence>
<gene>
    <name evidence="1" type="ORF">EYF80_014670</name>
</gene>
<reference evidence="1 2" key="1">
    <citation type="submission" date="2019-03" db="EMBL/GenBank/DDBJ databases">
        <title>First draft genome of Liparis tanakae, snailfish: a comprehensive survey of snailfish specific genes.</title>
        <authorList>
            <person name="Kim W."/>
            <person name="Song I."/>
            <person name="Jeong J.-H."/>
            <person name="Kim D."/>
            <person name="Kim S."/>
            <person name="Ryu S."/>
            <person name="Song J.Y."/>
            <person name="Lee S.K."/>
        </authorList>
    </citation>
    <scope>NUCLEOTIDE SEQUENCE [LARGE SCALE GENOMIC DNA]</scope>
    <source>
        <tissue evidence="1">Muscle</tissue>
    </source>
</reference>
<keyword evidence="2" id="KW-1185">Reference proteome</keyword>
<protein>
    <submittedName>
        <fullName evidence="1">Uncharacterized protein</fullName>
    </submittedName>
</protein>
<dbReference type="EMBL" id="SRLO01000107">
    <property type="protein sequence ID" value="TNN75097.1"/>
    <property type="molecule type" value="Genomic_DNA"/>
</dbReference>